<dbReference type="RefSeq" id="WP_090828868.1">
    <property type="nucleotide sequence ID" value="NZ_FOBH01000007.1"/>
</dbReference>
<dbReference type="OrthoDB" id="6367905at2"/>
<evidence type="ECO:0000313" key="1">
    <source>
        <dbReference type="EMBL" id="SEL25029.1"/>
    </source>
</evidence>
<keyword evidence="2" id="KW-1185">Reference proteome</keyword>
<organism evidence="1 2">
    <name type="scientific">Nitrosovibrio tenuis</name>
    <dbReference type="NCBI Taxonomy" id="1233"/>
    <lineage>
        <taxon>Bacteria</taxon>
        <taxon>Pseudomonadati</taxon>
        <taxon>Pseudomonadota</taxon>
        <taxon>Betaproteobacteria</taxon>
        <taxon>Nitrosomonadales</taxon>
        <taxon>Nitrosomonadaceae</taxon>
        <taxon>Nitrosovibrio</taxon>
    </lineage>
</organism>
<dbReference type="Proteomes" id="UP000198620">
    <property type="component" value="Unassembled WGS sequence"/>
</dbReference>
<name>A0A1H7NP29_9PROT</name>
<sequence length="91" mass="10412">MKLINPENIPLSQLKLAWDYSTEGNIEFDWTLIEEICDASGIEVSEFHDERGDDVCGLVHQWYAEHLAHGGEKDPVMEEIILQAKIEESLK</sequence>
<accession>A0A1H7NP29</accession>
<protein>
    <submittedName>
        <fullName evidence="1">Uncharacterized protein</fullName>
    </submittedName>
</protein>
<dbReference type="AlphaFoldDB" id="A0A1H7NP29"/>
<proteinExistence type="predicted"/>
<reference evidence="1 2" key="1">
    <citation type="submission" date="2016-10" db="EMBL/GenBank/DDBJ databases">
        <authorList>
            <person name="de Groot N.N."/>
        </authorList>
    </citation>
    <scope>NUCLEOTIDE SEQUENCE [LARGE SCALE GENOMIC DNA]</scope>
    <source>
        <strain evidence="1 2">Nv1</strain>
    </source>
</reference>
<dbReference type="EMBL" id="FOBH01000007">
    <property type="protein sequence ID" value="SEL25029.1"/>
    <property type="molecule type" value="Genomic_DNA"/>
</dbReference>
<evidence type="ECO:0000313" key="2">
    <source>
        <dbReference type="Proteomes" id="UP000198620"/>
    </source>
</evidence>
<gene>
    <name evidence="1" type="ORF">SAMN05216387_10782</name>
</gene>